<accession>A0ABT9QUJ2</accession>
<keyword evidence="2" id="KW-1185">Reference proteome</keyword>
<comment type="caution">
    <text evidence="1">The sequence shown here is derived from an EMBL/GenBank/DDBJ whole genome shotgun (WGS) entry which is preliminary data.</text>
</comment>
<organism evidence="1 2">
    <name type="scientific">Streptosporangium lutulentum</name>
    <dbReference type="NCBI Taxonomy" id="1461250"/>
    <lineage>
        <taxon>Bacteria</taxon>
        <taxon>Bacillati</taxon>
        <taxon>Actinomycetota</taxon>
        <taxon>Actinomycetes</taxon>
        <taxon>Streptosporangiales</taxon>
        <taxon>Streptosporangiaceae</taxon>
        <taxon>Streptosporangium</taxon>
    </lineage>
</organism>
<dbReference type="EMBL" id="JAUSQU010000003">
    <property type="protein sequence ID" value="MDP9850427.1"/>
    <property type="molecule type" value="Genomic_DNA"/>
</dbReference>
<reference evidence="1 2" key="1">
    <citation type="submission" date="2023-07" db="EMBL/GenBank/DDBJ databases">
        <title>Sequencing the genomes of 1000 actinobacteria strains.</title>
        <authorList>
            <person name="Klenk H.-P."/>
        </authorList>
    </citation>
    <scope>NUCLEOTIDE SEQUENCE [LARGE SCALE GENOMIC DNA]</scope>
    <source>
        <strain evidence="1 2">DSM 46740</strain>
    </source>
</reference>
<evidence type="ECO:0000313" key="1">
    <source>
        <dbReference type="EMBL" id="MDP9850427.1"/>
    </source>
</evidence>
<dbReference type="RefSeq" id="WP_307569450.1">
    <property type="nucleotide sequence ID" value="NZ_JAUSQU010000003.1"/>
</dbReference>
<evidence type="ECO:0000313" key="2">
    <source>
        <dbReference type="Proteomes" id="UP001225356"/>
    </source>
</evidence>
<protein>
    <submittedName>
        <fullName evidence="1">Uncharacterized protein</fullName>
    </submittedName>
</protein>
<proteinExistence type="predicted"/>
<name>A0ABT9QUJ2_9ACTN</name>
<sequence>MTDATALAARRYNDLHPGYQLVAAVDAAVPFSWLTLDVLAQKRKPLPVVDEFMLRLCAQGVDTIPDIAAVLGMSDEIVRDSVAQHLSIENLDYRPDHRGTRIISLTAAGTRAVDDLETTAPQRIDLPHAFDRLLWVPSTQRRNDLITRGDAMVRGVLLLPSARTHEVTTQEVTPRTLNRMLAASGQADNTAPRFPHRRPSSGTAEVLSVDEVTRQRRCYLPAVLLVYSAIEFDDVRLNVVVDDLSSSEHDRALAQVGGADRLGISVAPPKGEPDLPPHLLDQRVPYETVRDLQRRAAPFTADPSGSGSSATDDSVTARAELDTLTVRSVPVFEHRELLAHALTNVRRRFLLITSTVRNAVVTDDFVSRLETMVRRTGIVAHIAYGPSDSSGNLDASAAKRLHYLAKRYDSLTVTRLDEPHPHCLIFDDTWINSSFDWLSHRGGALRVYRREEGTLIRATDLVNDRHARYSALIESASSAASDQNT</sequence>
<dbReference type="Proteomes" id="UP001225356">
    <property type="component" value="Unassembled WGS sequence"/>
</dbReference>
<gene>
    <name evidence="1" type="ORF">J2853_009723</name>
</gene>